<evidence type="ECO:0000313" key="2">
    <source>
        <dbReference type="EMBL" id="GEO30301.1"/>
    </source>
</evidence>
<feature type="region of interest" description="Disordered" evidence="1">
    <location>
        <begin position="69"/>
        <end position="96"/>
    </location>
</feature>
<evidence type="ECO:0000313" key="3">
    <source>
        <dbReference type="Proteomes" id="UP000321534"/>
    </source>
</evidence>
<reference evidence="2 3" key="1">
    <citation type="submission" date="2019-07" db="EMBL/GenBank/DDBJ databases">
        <title>Whole genome shotgun sequence of Terrabacter aerolatus NBRC 106305.</title>
        <authorList>
            <person name="Hosoyama A."/>
            <person name="Uohara A."/>
            <person name="Ohji S."/>
            <person name="Ichikawa N."/>
        </authorList>
    </citation>
    <scope>NUCLEOTIDE SEQUENCE [LARGE SCALE GENOMIC DNA]</scope>
    <source>
        <strain evidence="2 3">NBRC 106305</strain>
    </source>
</reference>
<dbReference type="Proteomes" id="UP000321534">
    <property type="component" value="Unassembled WGS sequence"/>
</dbReference>
<evidence type="ECO:0000256" key="1">
    <source>
        <dbReference type="SAM" id="MobiDB-lite"/>
    </source>
</evidence>
<comment type="caution">
    <text evidence="2">The sequence shown here is derived from an EMBL/GenBank/DDBJ whole genome shotgun (WGS) entry which is preliminary data.</text>
</comment>
<feature type="compositionally biased region" description="Basic and acidic residues" evidence="1">
    <location>
        <begin position="81"/>
        <end position="91"/>
    </location>
</feature>
<dbReference type="EMBL" id="BJYX01000009">
    <property type="protein sequence ID" value="GEO30301.1"/>
    <property type="molecule type" value="Genomic_DNA"/>
</dbReference>
<evidence type="ECO:0008006" key="4">
    <source>
        <dbReference type="Google" id="ProtNLM"/>
    </source>
</evidence>
<dbReference type="AlphaFoldDB" id="A0A512D1H0"/>
<accession>A0A512D1H0</accession>
<name>A0A512D1H0_9MICO</name>
<dbReference type="SUPFAM" id="SSF54197">
    <property type="entry name" value="HIT-like"/>
    <property type="match status" value="1"/>
</dbReference>
<sequence length="237" mass="25747">MVTEPGDDASPPPAPADETDAVSAPPAEAEEVEDYYARIAAAAGPDGRLPVAVEEMPGWDIYPYETEGLRLKPVGPPADEEPPRRGERPEDCWCAGDSTPGEDRLVWSNERWRLTFSDDTGLPVMLMLMPLEHHDLPSLPGGLAAEMGQLVVAISDAVEHVPSVGRVQLAKYGDGGAHLHLFFFGRPARMLQFRGSPLIDWEENLPRVPLHVLRANARVVAERMVVHVGGSPGELGR</sequence>
<gene>
    <name evidence="2" type="ORF">TAE01_21110</name>
</gene>
<organism evidence="2 3">
    <name type="scientific">Terrabacter aerolatus</name>
    <dbReference type="NCBI Taxonomy" id="422442"/>
    <lineage>
        <taxon>Bacteria</taxon>
        <taxon>Bacillati</taxon>
        <taxon>Actinomycetota</taxon>
        <taxon>Actinomycetes</taxon>
        <taxon>Micrococcales</taxon>
        <taxon>Intrasporangiaceae</taxon>
        <taxon>Terrabacter</taxon>
    </lineage>
</organism>
<dbReference type="Gene3D" id="3.30.428.10">
    <property type="entry name" value="HIT-like"/>
    <property type="match status" value="1"/>
</dbReference>
<protein>
    <recommendedName>
        <fullName evidence="4">HIT domain-containing protein</fullName>
    </recommendedName>
</protein>
<dbReference type="InterPro" id="IPR036265">
    <property type="entry name" value="HIT-like_sf"/>
</dbReference>
<feature type="region of interest" description="Disordered" evidence="1">
    <location>
        <begin position="1"/>
        <end position="30"/>
    </location>
</feature>
<proteinExistence type="predicted"/>
<keyword evidence="3" id="KW-1185">Reference proteome</keyword>